<dbReference type="InterPro" id="IPR014556">
    <property type="entry name" value="UCP029407"/>
</dbReference>
<comment type="caution">
    <text evidence="1">The sequence shown here is derived from an EMBL/GenBank/DDBJ whole genome shotgun (WGS) entry which is preliminary data.</text>
</comment>
<dbReference type="Proteomes" id="UP001589891">
    <property type="component" value="Unassembled WGS sequence"/>
</dbReference>
<gene>
    <name evidence="1" type="ORF">ACFFGX_18050</name>
</gene>
<accession>A0ABV6SPB6</accession>
<dbReference type="Gene3D" id="3.40.50.300">
    <property type="entry name" value="P-loop containing nucleotide triphosphate hydrolases"/>
    <property type="match status" value="1"/>
</dbReference>
<dbReference type="RefSeq" id="WP_376948141.1">
    <property type="nucleotide sequence ID" value="NZ_JBHLSS010000114.1"/>
</dbReference>
<protein>
    <submittedName>
        <fullName evidence="1">Sulfotransferase family protein</fullName>
    </submittedName>
</protein>
<evidence type="ECO:0000313" key="2">
    <source>
        <dbReference type="Proteomes" id="UP001589891"/>
    </source>
</evidence>
<evidence type="ECO:0000313" key="1">
    <source>
        <dbReference type="EMBL" id="MFC0711368.1"/>
    </source>
</evidence>
<keyword evidence="2" id="KW-1185">Reference proteome</keyword>
<dbReference type="EMBL" id="JBHLSS010000114">
    <property type="protein sequence ID" value="MFC0711368.1"/>
    <property type="molecule type" value="Genomic_DNA"/>
</dbReference>
<feature type="non-terminal residue" evidence="1">
    <location>
        <position position="330"/>
    </location>
</feature>
<sequence length="330" mass="37311">MKQKNIIVVLGMHRSGTSVITRGLQVLGVQLGTRLLPAKSDNEKGFWEDMDINALNVELLAALGQSWHTLAPLLPEHLKSTVLDTFKLRAVQLLREKLSGVETFGLKDPRIARLLPFWTDIFAHLDIKVSYMIACRHPMSVARSLAKRDGFALEKAYQLWLEYMLASLVGTQNHPRLVVDYDLLMTEPAIQLQRIAQALNLKFDAKSKAFTEFKENFLEEGLRHSRFAMDDLRLDKAASPQVMDLYLLLQAMATDQLAPDATELDVQVTGVAEVFRQTYPLLQYLDWTESSIADRQIVWESKIARLNEALAERDTQIHGLNSAAAERDAL</sequence>
<organism evidence="1 2">
    <name type="scientific">Azorhizophilus paspali</name>
    <name type="common">Azotobacter paspali</name>
    <dbReference type="NCBI Taxonomy" id="69963"/>
    <lineage>
        <taxon>Bacteria</taxon>
        <taxon>Pseudomonadati</taxon>
        <taxon>Pseudomonadota</taxon>
        <taxon>Gammaproteobacteria</taxon>
        <taxon>Pseudomonadales</taxon>
        <taxon>Pseudomonadaceae</taxon>
        <taxon>Azorhizophilus</taxon>
    </lineage>
</organism>
<dbReference type="PIRSF" id="PIRSF029407">
    <property type="entry name" value="UCP029407"/>
    <property type="match status" value="1"/>
</dbReference>
<dbReference type="SUPFAM" id="SSF52540">
    <property type="entry name" value="P-loop containing nucleoside triphosphate hydrolases"/>
    <property type="match status" value="1"/>
</dbReference>
<reference evidence="1 2" key="1">
    <citation type="submission" date="2024-09" db="EMBL/GenBank/DDBJ databases">
        <authorList>
            <person name="Sun Q."/>
            <person name="Mori K."/>
        </authorList>
    </citation>
    <scope>NUCLEOTIDE SEQUENCE [LARGE SCALE GENOMIC DNA]</scope>
    <source>
        <strain evidence="1 2">NCAIM B.01794</strain>
    </source>
</reference>
<dbReference type="InterPro" id="IPR027417">
    <property type="entry name" value="P-loop_NTPase"/>
</dbReference>
<name>A0ABV6SPB6_AZOPA</name>
<proteinExistence type="predicted"/>